<evidence type="ECO:0000313" key="4">
    <source>
        <dbReference type="EMBL" id="AEM77849.1"/>
    </source>
</evidence>
<dbReference type="HOGENOM" id="CLU_178266_0_0_9"/>
<name>G2MUU8_9THEO</name>
<feature type="coiled-coil region" evidence="2">
    <location>
        <begin position="21"/>
        <end position="74"/>
    </location>
</feature>
<dbReference type="Proteomes" id="UP000008276">
    <property type="component" value="Chromosome"/>
</dbReference>
<dbReference type="Pfam" id="PF19824">
    <property type="entry name" value="Tlp"/>
    <property type="match status" value="1"/>
</dbReference>
<evidence type="ECO:0000256" key="3">
    <source>
        <dbReference type="SAM" id="MobiDB-lite"/>
    </source>
</evidence>
<protein>
    <recommendedName>
        <fullName evidence="1">Protein Tlp homolog</fullName>
    </recommendedName>
</protein>
<sequence>MAKENDKYAKPPKPDDRTDNVEKLQQMIHDTIENYREAEDYLKLHAEELSPEEIERIKQKNKNRLISIQNMREEIIDEVHDKDKKSSRS</sequence>
<evidence type="ECO:0000256" key="1">
    <source>
        <dbReference type="HAMAP-Rule" id="MF_01506"/>
    </source>
</evidence>
<gene>
    <name evidence="1" type="primary">tlp</name>
    <name evidence="4" type="ORF">Thewi_0356</name>
</gene>
<proteinExistence type="inferred from homology"/>
<comment type="similarity">
    <text evidence="1">Belongs to the Tlp family.</text>
</comment>
<dbReference type="InterPro" id="IPR017524">
    <property type="entry name" value="SASP_thioredoxin-like"/>
</dbReference>
<organism evidence="4 5">
    <name type="scientific">Thermoanaerobacter wiegelii Rt8.B1</name>
    <dbReference type="NCBI Taxonomy" id="697303"/>
    <lineage>
        <taxon>Bacteria</taxon>
        <taxon>Bacillati</taxon>
        <taxon>Bacillota</taxon>
        <taxon>Clostridia</taxon>
        <taxon>Thermoanaerobacterales</taxon>
        <taxon>Thermoanaerobacteraceae</taxon>
        <taxon>Thermoanaerobacter</taxon>
    </lineage>
</organism>
<dbReference type="HAMAP" id="MF_01506">
    <property type="entry name" value="Tlp"/>
    <property type="match status" value="1"/>
</dbReference>
<evidence type="ECO:0000313" key="5">
    <source>
        <dbReference type="Proteomes" id="UP000008276"/>
    </source>
</evidence>
<dbReference type="STRING" id="697303.Thewi_0356"/>
<evidence type="ECO:0000256" key="2">
    <source>
        <dbReference type="SAM" id="Coils"/>
    </source>
</evidence>
<keyword evidence="2" id="KW-0175">Coiled coil</keyword>
<accession>G2MUU8</accession>
<dbReference type="RefSeq" id="WP_014062209.1">
    <property type="nucleotide sequence ID" value="NC_015958.1"/>
</dbReference>
<dbReference type="eggNOG" id="ENOG50330RR">
    <property type="taxonomic scope" value="Bacteria"/>
</dbReference>
<feature type="region of interest" description="Disordered" evidence="3">
    <location>
        <begin position="1"/>
        <end position="20"/>
    </location>
</feature>
<dbReference type="AlphaFoldDB" id="G2MUU8"/>
<keyword evidence="5" id="KW-1185">Reference proteome</keyword>
<dbReference type="EMBL" id="CP002991">
    <property type="protein sequence ID" value="AEM77849.1"/>
    <property type="molecule type" value="Genomic_DNA"/>
</dbReference>
<dbReference type="KEGG" id="twi:Thewi_0356"/>
<reference evidence="4 5" key="1">
    <citation type="submission" date="2011-08" db="EMBL/GenBank/DDBJ databases">
        <title>Complete sequence of Thermoanaerobacter wiegelii Rt8.B1.</title>
        <authorList>
            <consortium name="US DOE Joint Genome Institute"/>
            <person name="Lucas S."/>
            <person name="Han J."/>
            <person name="Lapidus A."/>
            <person name="Cheng J.-F."/>
            <person name="Goodwin L."/>
            <person name="Pitluck S."/>
            <person name="Peters L."/>
            <person name="Mikhailova N."/>
            <person name="Zeytun A."/>
            <person name="Daligault H."/>
            <person name="Detter J.C."/>
            <person name="Han C."/>
            <person name="Tapia R."/>
            <person name="Land M."/>
            <person name="Hauser L."/>
            <person name="Kyrpides N."/>
            <person name="Ivanova N."/>
            <person name="Pagani I."/>
            <person name="Hemme C."/>
            <person name="Woyke T."/>
        </authorList>
    </citation>
    <scope>NUCLEOTIDE SEQUENCE [LARGE SCALE GENOMIC DNA]</scope>
    <source>
        <strain evidence="4 5">Rt8.B1</strain>
    </source>
</reference>
<dbReference type="NCBIfam" id="TIGR03090">
    <property type="entry name" value="SASP_tlp"/>
    <property type="match status" value="1"/>
</dbReference>